<protein>
    <submittedName>
        <fullName evidence="1">Uncharacterized protein</fullName>
    </submittedName>
</protein>
<accession>A0AA39VXH1</accession>
<sequence length="260" mass="30335">MLRDNDNFKNLKPRVVSIGPFHAKNSNLQVTKWMKLKLAALFIKDSGIDRNGLYKTIVEKIADFKGCYTDEAIEGYNNDQELAYIFRVDGCAILHYMIICAFETEVRDDMLKQLKIKKDIMALVQQDVFLSDNQLPYELLEHLMGLSNKHYEEKELKHSLEKFILDSINAPPDLYEANQKNYQKAWTIPRWKDKKPLHLLNLLRTTLIQPDNEKDASLVTILVRERSQKQKFNGALTSKKKHVWHASFTILRSLKQLESI</sequence>
<dbReference type="PANTHER" id="PTHR31549:SF191">
    <property type="entry name" value="DUF247 DOMAIN PROTEIN"/>
    <property type="match status" value="1"/>
</dbReference>
<dbReference type="PANTHER" id="PTHR31549">
    <property type="entry name" value="PROTEIN, PUTATIVE (DUF247)-RELATED-RELATED"/>
    <property type="match status" value="1"/>
</dbReference>
<dbReference type="Pfam" id="PF03140">
    <property type="entry name" value="DUF247"/>
    <property type="match status" value="1"/>
</dbReference>
<evidence type="ECO:0000313" key="2">
    <source>
        <dbReference type="Proteomes" id="UP001168877"/>
    </source>
</evidence>
<reference evidence="1" key="1">
    <citation type="journal article" date="2022" name="Plant J.">
        <title>Strategies of tolerance reflected in two North American maple genomes.</title>
        <authorList>
            <person name="McEvoy S.L."/>
            <person name="Sezen U.U."/>
            <person name="Trouern-Trend A."/>
            <person name="McMahon S.M."/>
            <person name="Schaberg P.G."/>
            <person name="Yang J."/>
            <person name="Wegrzyn J.L."/>
            <person name="Swenson N.G."/>
        </authorList>
    </citation>
    <scope>NUCLEOTIDE SEQUENCE</scope>
    <source>
        <strain evidence="1">NS2018</strain>
    </source>
</reference>
<gene>
    <name evidence="1" type="ORF">LWI29_011441</name>
</gene>
<dbReference type="EMBL" id="JAUESC010000004">
    <property type="protein sequence ID" value="KAK0595960.1"/>
    <property type="molecule type" value="Genomic_DNA"/>
</dbReference>
<keyword evidence="2" id="KW-1185">Reference proteome</keyword>
<organism evidence="1 2">
    <name type="scientific">Acer saccharum</name>
    <name type="common">Sugar maple</name>
    <dbReference type="NCBI Taxonomy" id="4024"/>
    <lineage>
        <taxon>Eukaryota</taxon>
        <taxon>Viridiplantae</taxon>
        <taxon>Streptophyta</taxon>
        <taxon>Embryophyta</taxon>
        <taxon>Tracheophyta</taxon>
        <taxon>Spermatophyta</taxon>
        <taxon>Magnoliopsida</taxon>
        <taxon>eudicotyledons</taxon>
        <taxon>Gunneridae</taxon>
        <taxon>Pentapetalae</taxon>
        <taxon>rosids</taxon>
        <taxon>malvids</taxon>
        <taxon>Sapindales</taxon>
        <taxon>Sapindaceae</taxon>
        <taxon>Hippocastanoideae</taxon>
        <taxon>Acereae</taxon>
        <taxon>Acer</taxon>
    </lineage>
</organism>
<proteinExistence type="predicted"/>
<dbReference type="InterPro" id="IPR004158">
    <property type="entry name" value="DUF247_pln"/>
</dbReference>
<comment type="caution">
    <text evidence="1">The sequence shown here is derived from an EMBL/GenBank/DDBJ whole genome shotgun (WGS) entry which is preliminary data.</text>
</comment>
<dbReference type="Proteomes" id="UP001168877">
    <property type="component" value="Unassembled WGS sequence"/>
</dbReference>
<evidence type="ECO:0000313" key="1">
    <source>
        <dbReference type="EMBL" id="KAK0595960.1"/>
    </source>
</evidence>
<name>A0AA39VXH1_ACESA</name>
<dbReference type="AlphaFoldDB" id="A0AA39VXH1"/>
<reference evidence="1" key="2">
    <citation type="submission" date="2023-06" db="EMBL/GenBank/DDBJ databases">
        <authorList>
            <person name="Swenson N.G."/>
            <person name="Wegrzyn J.L."/>
            <person name="Mcevoy S.L."/>
        </authorList>
    </citation>
    <scope>NUCLEOTIDE SEQUENCE</scope>
    <source>
        <strain evidence="1">NS2018</strain>
        <tissue evidence="1">Leaf</tissue>
    </source>
</reference>